<dbReference type="EMBL" id="VSSQ01006605">
    <property type="protein sequence ID" value="MPM33264.1"/>
    <property type="molecule type" value="Genomic_DNA"/>
</dbReference>
<sequence length="120" mass="13804">MSSPETIDQYIAGFDAEVRKKLRTIRELVHDTLPEAVESISYQMPAFKYNGKILVYFAAFKNHIGFYATPESNLAFKEELSEYKTTKGTIQLPYDKPLPIELLRKIILFKAASNEVKKKK</sequence>
<name>A0A644Z582_9ZZZZ</name>
<evidence type="ECO:0000259" key="1">
    <source>
        <dbReference type="Pfam" id="PF08818"/>
    </source>
</evidence>
<dbReference type="Gene3D" id="3.90.1150.200">
    <property type="match status" value="1"/>
</dbReference>
<organism evidence="2">
    <name type="scientific">bioreactor metagenome</name>
    <dbReference type="NCBI Taxonomy" id="1076179"/>
    <lineage>
        <taxon>unclassified sequences</taxon>
        <taxon>metagenomes</taxon>
        <taxon>ecological metagenomes</taxon>
    </lineage>
</organism>
<dbReference type="SUPFAM" id="SSF159888">
    <property type="entry name" value="YdhG-like"/>
    <property type="match status" value="1"/>
</dbReference>
<dbReference type="AlphaFoldDB" id="A0A644Z582"/>
<dbReference type="InterPro" id="IPR014922">
    <property type="entry name" value="YdhG-like"/>
</dbReference>
<comment type="caution">
    <text evidence="2">The sequence shown here is derived from an EMBL/GenBank/DDBJ whole genome shotgun (WGS) entry which is preliminary data.</text>
</comment>
<feature type="domain" description="YdhG-like" evidence="1">
    <location>
        <begin position="19"/>
        <end position="108"/>
    </location>
</feature>
<reference evidence="2" key="1">
    <citation type="submission" date="2019-08" db="EMBL/GenBank/DDBJ databases">
        <authorList>
            <person name="Kucharzyk K."/>
            <person name="Murdoch R.W."/>
            <person name="Higgins S."/>
            <person name="Loffler F."/>
        </authorList>
    </citation>
    <scope>NUCLEOTIDE SEQUENCE</scope>
</reference>
<gene>
    <name evidence="2" type="ORF">SDC9_79834</name>
</gene>
<accession>A0A644Z582</accession>
<proteinExistence type="predicted"/>
<dbReference type="Pfam" id="PF08818">
    <property type="entry name" value="DUF1801"/>
    <property type="match status" value="1"/>
</dbReference>
<evidence type="ECO:0000313" key="2">
    <source>
        <dbReference type="EMBL" id="MPM33264.1"/>
    </source>
</evidence>
<protein>
    <recommendedName>
        <fullName evidence="1">YdhG-like domain-containing protein</fullName>
    </recommendedName>
</protein>